<organism evidence="8 9">
    <name type="scientific">Macrostomum lignano</name>
    <dbReference type="NCBI Taxonomy" id="282301"/>
    <lineage>
        <taxon>Eukaryota</taxon>
        <taxon>Metazoa</taxon>
        <taxon>Spiralia</taxon>
        <taxon>Lophotrochozoa</taxon>
        <taxon>Platyhelminthes</taxon>
        <taxon>Rhabditophora</taxon>
        <taxon>Macrostomorpha</taxon>
        <taxon>Macrostomida</taxon>
        <taxon>Macrostomidae</taxon>
        <taxon>Macrostomum</taxon>
    </lineage>
</organism>
<dbReference type="InterPro" id="IPR050541">
    <property type="entry name" value="LRR_TM_domain-containing"/>
</dbReference>
<evidence type="ECO:0000256" key="2">
    <source>
        <dbReference type="ARBA" id="ARBA00022729"/>
    </source>
</evidence>
<evidence type="ECO:0000256" key="4">
    <source>
        <dbReference type="SAM" id="MobiDB-lite"/>
    </source>
</evidence>
<evidence type="ECO:0000256" key="1">
    <source>
        <dbReference type="ARBA" id="ARBA00022614"/>
    </source>
</evidence>
<evidence type="ECO:0000313" key="8">
    <source>
        <dbReference type="EMBL" id="PAA63666.1"/>
    </source>
</evidence>
<keyword evidence="5" id="KW-0812">Transmembrane</keyword>
<feature type="compositionally biased region" description="Pro residues" evidence="4">
    <location>
        <begin position="774"/>
        <end position="783"/>
    </location>
</feature>
<evidence type="ECO:0000259" key="7">
    <source>
        <dbReference type="SMART" id="SM00013"/>
    </source>
</evidence>
<evidence type="ECO:0000256" key="5">
    <source>
        <dbReference type="SAM" id="Phobius"/>
    </source>
</evidence>
<dbReference type="PANTHER" id="PTHR24369:SF210">
    <property type="entry name" value="CHAOPTIN-RELATED"/>
    <property type="match status" value="1"/>
</dbReference>
<proteinExistence type="predicted"/>
<dbReference type="PANTHER" id="PTHR24369">
    <property type="entry name" value="ANTIGEN BSP, PUTATIVE-RELATED"/>
    <property type="match status" value="1"/>
</dbReference>
<gene>
    <name evidence="8" type="ORF">BOX15_Mlig000711g1</name>
</gene>
<keyword evidence="2 6" id="KW-0732">Signal</keyword>
<evidence type="ECO:0000313" key="9">
    <source>
        <dbReference type="Proteomes" id="UP000215902"/>
    </source>
</evidence>
<dbReference type="InterPro" id="IPR032675">
    <property type="entry name" value="LRR_dom_sf"/>
</dbReference>
<dbReference type="InterPro" id="IPR000372">
    <property type="entry name" value="LRRNT"/>
</dbReference>
<keyword evidence="3" id="KW-0677">Repeat</keyword>
<reference evidence="8 9" key="1">
    <citation type="submission" date="2017-06" db="EMBL/GenBank/DDBJ databases">
        <title>A platform for efficient transgenesis in Macrostomum lignano, a flatworm model organism for stem cell research.</title>
        <authorList>
            <person name="Berezikov E."/>
        </authorList>
    </citation>
    <scope>NUCLEOTIDE SEQUENCE [LARGE SCALE GENOMIC DNA]</scope>
    <source>
        <strain evidence="8">DV1</strain>
        <tissue evidence="8">Whole organism</tissue>
    </source>
</reference>
<sequence>MAPAIPSSWLIGALLISTATAVAAGRYDSVENCIWETCSVVIVNQASDETGQRTRSLVLHRCDPMSRYPEKCIVPEVVNDPDGVTNFTMRRAGLTDIDVRGFCQFKRLSGLDLSENRIEEFRYPAGMPPGCLSRLRWLSLRGNRLHSVDIAQFTRFPALEKIDLSENGLLEAMYISKLTPYTRLSAIIAQKCRIKRVDISLVRLPSLQDMDLNYNQLSELTNRLNWTWSVREVRSIEEERNRRKTRDPYYYARLSVQMVQNQFGSSAFGRRRLWGLPVPDLLDAADSTSPDDAVVNELKRYRDAFQSFLYLDHVGSTVSCDCRLFHAWNYLRRVYADPLEFSKRNALSIAEWVGLPCETSTGFVGPKTIASLEAEELVCSHLDGCPSKCNCTEQVSPSVLTVDCRGRQLRAMPDRLPESVHPVRYALLLGGNSISELRALPPNQAQLVQRLDLSDNLLSSETEFAPLSAYPQVHSVNLSRNWLLTELPSSLLANATSRFPGASLHLSAGQLVCHCGLLKPDQVAPMRWLLASYRQLRCRVAPDESASAVGWSSRRRLAARGGTVHAEVLYLAEFHHRFCLTVPQQAVQSTANPTVSDQPPPVNSAASSNAVLYIIVVLVAAVLIVLIFVLLCLFKCKRKERSSQPQQQQQQQQQQLCNSAQFAPTYDVANPSMRYVSSCSVGQRIYESSLSPVTKPLLGSVAVDYPMSSPIIGGSGGGPGDNVNNSINDDANSSDFSSGDLSDTESAVAAASAAAQPASNSPYQTVRQMLAVDLPPPLPPRPSPSGVSYQQGQQHRQQRMTRVILGLQGSGTNV</sequence>
<dbReference type="AlphaFoldDB" id="A0A267EQD0"/>
<dbReference type="STRING" id="282301.A0A267EQD0"/>
<feature type="region of interest" description="Disordered" evidence="4">
    <location>
        <begin position="712"/>
        <end position="743"/>
    </location>
</feature>
<protein>
    <recommendedName>
        <fullName evidence="7">LRRNT domain-containing protein</fullName>
    </recommendedName>
</protein>
<feature type="chain" id="PRO_5012266874" description="LRRNT domain-containing protein" evidence="6">
    <location>
        <begin position="25"/>
        <end position="814"/>
    </location>
</feature>
<feature type="signal peptide" evidence="6">
    <location>
        <begin position="1"/>
        <end position="24"/>
    </location>
</feature>
<evidence type="ECO:0000256" key="6">
    <source>
        <dbReference type="SAM" id="SignalP"/>
    </source>
</evidence>
<keyword evidence="9" id="KW-1185">Reference proteome</keyword>
<dbReference type="InterPro" id="IPR003591">
    <property type="entry name" value="Leu-rich_rpt_typical-subtyp"/>
</dbReference>
<dbReference type="EMBL" id="NIVC01001824">
    <property type="protein sequence ID" value="PAA63666.1"/>
    <property type="molecule type" value="Genomic_DNA"/>
</dbReference>
<dbReference type="SMART" id="SM00013">
    <property type="entry name" value="LRRNT"/>
    <property type="match status" value="1"/>
</dbReference>
<dbReference type="SMART" id="SM00369">
    <property type="entry name" value="LRR_TYP"/>
    <property type="match status" value="2"/>
</dbReference>
<dbReference type="SUPFAM" id="SSF52047">
    <property type="entry name" value="RNI-like"/>
    <property type="match status" value="1"/>
</dbReference>
<dbReference type="GO" id="GO:0005886">
    <property type="term" value="C:plasma membrane"/>
    <property type="evidence" value="ECO:0007669"/>
    <property type="project" value="TreeGrafter"/>
</dbReference>
<comment type="caution">
    <text evidence="8">The sequence shown here is derived from an EMBL/GenBank/DDBJ whole genome shotgun (WGS) entry which is preliminary data.</text>
</comment>
<keyword evidence="5" id="KW-1133">Transmembrane helix</keyword>
<dbReference type="Gene3D" id="3.80.10.10">
    <property type="entry name" value="Ribonuclease Inhibitor"/>
    <property type="match status" value="2"/>
</dbReference>
<feature type="transmembrane region" description="Helical" evidence="5">
    <location>
        <begin position="610"/>
        <end position="634"/>
    </location>
</feature>
<keyword evidence="1" id="KW-0433">Leucine-rich repeat</keyword>
<feature type="domain" description="LRRNT" evidence="7">
    <location>
        <begin position="384"/>
        <end position="422"/>
    </location>
</feature>
<dbReference type="Proteomes" id="UP000215902">
    <property type="component" value="Unassembled WGS sequence"/>
</dbReference>
<dbReference type="OrthoDB" id="6044702at2759"/>
<feature type="compositionally biased region" description="Low complexity" evidence="4">
    <location>
        <begin position="721"/>
        <end position="743"/>
    </location>
</feature>
<keyword evidence="5" id="KW-0472">Membrane</keyword>
<evidence type="ECO:0000256" key="3">
    <source>
        <dbReference type="ARBA" id="ARBA00022737"/>
    </source>
</evidence>
<feature type="region of interest" description="Disordered" evidence="4">
    <location>
        <begin position="773"/>
        <end position="798"/>
    </location>
</feature>
<accession>A0A267EQD0</accession>
<name>A0A267EQD0_9PLAT</name>